<accession>G9WKX5</accession>
<gene>
    <name evidence="1" type="ORF">HMPREF9625_02032</name>
</gene>
<dbReference type="InterPro" id="IPR024269">
    <property type="entry name" value="DUF3791"/>
</dbReference>
<protein>
    <recommendedName>
        <fullName evidence="3">DUF3791 domain-containing protein</fullName>
    </recommendedName>
</protein>
<dbReference type="PATRIC" id="fig|796943.3.peg.389"/>
<reference evidence="1" key="1">
    <citation type="submission" date="2011-08" db="EMBL/GenBank/DDBJ databases">
        <authorList>
            <consortium name="The Broad Institute Genome Sequencing Platform"/>
            <person name="Earl A."/>
            <person name="Ward D."/>
            <person name="Feldgarden M."/>
            <person name="Gevers D."/>
            <person name="Sizova M."/>
            <person name="Hazen A."/>
            <person name="Epstein S."/>
            <person name="Young S.K."/>
            <person name="Zeng Q."/>
            <person name="Gargeya S."/>
            <person name="Fitzgerald M."/>
            <person name="Haas B."/>
            <person name="Abouelleil A."/>
            <person name="Alvarado L."/>
            <person name="Arachchi H.M."/>
            <person name="Berlin A."/>
            <person name="Brown A."/>
            <person name="Chapman S.B."/>
            <person name="Chen Z."/>
            <person name="Dunbar C."/>
            <person name="Freedman E."/>
            <person name="Gearin G."/>
            <person name="Gellesch M."/>
            <person name="Goldberg J."/>
            <person name="Griggs A."/>
            <person name="Gujja S."/>
            <person name="Heiman D."/>
            <person name="Howarth C."/>
            <person name="Larson L."/>
            <person name="Lui A."/>
            <person name="MacDonald P.J.P."/>
            <person name="Montmayeur A."/>
            <person name="Murphy C."/>
            <person name="Neiman D."/>
            <person name="Pearson M."/>
            <person name="Priest M."/>
            <person name="Roberts A."/>
            <person name="Saif S."/>
            <person name="Shea T."/>
            <person name="Shenoy N."/>
            <person name="Sisk P."/>
            <person name="Stolte C."/>
            <person name="Sykes S."/>
            <person name="Wortman J."/>
            <person name="Nusbaum C."/>
            <person name="Birren B."/>
        </authorList>
    </citation>
    <scope>NUCLEOTIDE SEQUENCE</scope>
    <source>
        <strain evidence="1">ACB1</strain>
    </source>
</reference>
<reference evidence="1" key="2">
    <citation type="submission" date="2013-03" db="EMBL/GenBank/DDBJ databases">
        <title>The Genome Sequence of Oribacterium sp. ACB1.</title>
        <authorList>
            <consortium name="The Broad Institute Genomics Platform"/>
            <consortium name="The Broad Institute Genome Sequencing Center for Infectious Disease"/>
            <person name="Earl A."/>
            <person name="Ward D."/>
            <person name="Feldgarden M."/>
            <person name="Gevers D."/>
            <person name="Sizova M."/>
            <person name="Hazen A."/>
            <person name="Epstein S."/>
            <person name="Walker B."/>
            <person name="Young S."/>
            <person name="Zeng Q."/>
            <person name="Gargeya S."/>
            <person name="Fitzgerald M."/>
            <person name="Haas B."/>
            <person name="Abouelleil A."/>
            <person name="Allen A.W."/>
            <person name="Alvarado L."/>
            <person name="Arachchi H.M."/>
            <person name="Berlin A.M."/>
            <person name="Chapman S.B."/>
            <person name="Gainer-Dewar J."/>
            <person name="Goldberg J."/>
            <person name="Griggs A."/>
            <person name="Gujja S."/>
            <person name="Hansen M."/>
            <person name="Howarth C."/>
            <person name="Imamovic A."/>
            <person name="Ireland A."/>
            <person name="Larimer J."/>
            <person name="McCowan C."/>
            <person name="Murphy C."/>
            <person name="Pearson M."/>
            <person name="Poon T.W."/>
            <person name="Priest M."/>
            <person name="Roberts A."/>
            <person name="Saif S."/>
            <person name="Shea T."/>
            <person name="Sisk P."/>
            <person name="Sykes S."/>
            <person name="Wortman J."/>
            <person name="Nusbaum C."/>
            <person name="Birren B."/>
        </authorList>
    </citation>
    <scope>NUCLEOTIDE SEQUENCE [LARGE SCALE GENOMIC DNA]</scope>
    <source>
        <strain evidence="1">ACB1</strain>
    </source>
</reference>
<evidence type="ECO:0000313" key="1">
    <source>
        <dbReference type="EMBL" id="EHL13430.1"/>
    </source>
</evidence>
<dbReference type="Proteomes" id="UP000018461">
    <property type="component" value="Unassembled WGS sequence"/>
</dbReference>
<proteinExistence type="predicted"/>
<organism evidence="1 2">
    <name type="scientific">Oribacterium parvum ACB1</name>
    <dbReference type="NCBI Taxonomy" id="796943"/>
    <lineage>
        <taxon>Bacteria</taxon>
        <taxon>Bacillati</taxon>
        <taxon>Bacillota</taxon>
        <taxon>Clostridia</taxon>
        <taxon>Lachnospirales</taxon>
        <taxon>Lachnospiraceae</taxon>
        <taxon>Oribacterium</taxon>
    </lineage>
</organism>
<evidence type="ECO:0000313" key="2">
    <source>
        <dbReference type="Proteomes" id="UP000018461"/>
    </source>
</evidence>
<comment type="caution">
    <text evidence="1">The sequence shown here is derived from an EMBL/GenBank/DDBJ whole genome shotgun (WGS) entry which is preliminary data.</text>
</comment>
<dbReference type="STRING" id="796943.HMPREF9625_02032"/>
<dbReference type="Pfam" id="PF12668">
    <property type="entry name" value="DUF3791"/>
    <property type="match status" value="1"/>
</dbReference>
<dbReference type="EMBL" id="AFZC02000002">
    <property type="protein sequence ID" value="EHL13430.1"/>
    <property type="molecule type" value="Genomic_DNA"/>
</dbReference>
<name>G9WKX5_9FIRM</name>
<dbReference type="RefSeq" id="WP_009535854.1">
    <property type="nucleotide sequence ID" value="NZ_KE148312.1"/>
</dbReference>
<dbReference type="AlphaFoldDB" id="G9WKX5"/>
<sequence length="72" mass="8455">MSELKKKINYTVACVNEFAKKFEITSKEAFQYLEKYKGILFLKEHYEIEHTLSLEDAIEDLSRVCRANGGEY</sequence>
<dbReference type="HOGENOM" id="CLU_180557_0_0_9"/>
<evidence type="ECO:0008006" key="3">
    <source>
        <dbReference type="Google" id="ProtNLM"/>
    </source>
</evidence>
<keyword evidence="2" id="KW-1185">Reference proteome</keyword>